<comment type="similarity">
    <text evidence="2">Belongs to the G-protein coupled receptor 4 family.</text>
</comment>
<evidence type="ECO:0000256" key="9">
    <source>
        <dbReference type="ARBA" id="ARBA00023224"/>
    </source>
</evidence>
<dbReference type="GO" id="GO:0000750">
    <property type="term" value="P:pheromone-dependent signal transduction involved in conjugation with cellular fusion"/>
    <property type="evidence" value="ECO:0007669"/>
    <property type="project" value="TreeGrafter"/>
</dbReference>
<organism evidence="12 13">
    <name type="scientific">Golovinomyces cichoracearum</name>
    <dbReference type="NCBI Taxonomy" id="62708"/>
    <lineage>
        <taxon>Eukaryota</taxon>
        <taxon>Fungi</taxon>
        <taxon>Dikarya</taxon>
        <taxon>Ascomycota</taxon>
        <taxon>Pezizomycotina</taxon>
        <taxon>Leotiomycetes</taxon>
        <taxon>Erysiphales</taxon>
        <taxon>Erysiphaceae</taxon>
        <taxon>Golovinomyces</taxon>
    </lineage>
</organism>
<dbReference type="AlphaFoldDB" id="A0A420J0I4"/>
<feature type="transmembrane region" description="Helical" evidence="11">
    <location>
        <begin position="241"/>
        <end position="264"/>
    </location>
</feature>
<evidence type="ECO:0000256" key="4">
    <source>
        <dbReference type="ARBA" id="ARBA00022692"/>
    </source>
</evidence>
<reference evidence="12 13" key="1">
    <citation type="journal article" date="2018" name="BMC Genomics">
        <title>Comparative genome analyses reveal sequence features reflecting distinct modes of host-adaptation between dicot and monocot powdery mildew.</title>
        <authorList>
            <person name="Wu Y."/>
            <person name="Ma X."/>
            <person name="Pan Z."/>
            <person name="Kale S.D."/>
            <person name="Song Y."/>
            <person name="King H."/>
            <person name="Zhang Q."/>
            <person name="Presley C."/>
            <person name="Deng X."/>
            <person name="Wei C.I."/>
            <person name="Xiao S."/>
        </authorList>
    </citation>
    <scope>NUCLEOTIDE SEQUENCE [LARGE SCALE GENOMIC DNA]</scope>
    <source>
        <strain evidence="12">UCSC1</strain>
    </source>
</reference>
<evidence type="ECO:0000256" key="8">
    <source>
        <dbReference type="ARBA" id="ARBA00023170"/>
    </source>
</evidence>
<dbReference type="GO" id="GO:0005886">
    <property type="term" value="C:plasma membrane"/>
    <property type="evidence" value="ECO:0007669"/>
    <property type="project" value="TreeGrafter"/>
</dbReference>
<comment type="caution">
    <text evidence="12">The sequence shown here is derived from an EMBL/GenBank/DDBJ whole genome shotgun (WGS) entry which is preliminary data.</text>
</comment>
<keyword evidence="9" id="KW-0807">Transducer</keyword>
<evidence type="ECO:0000313" key="12">
    <source>
        <dbReference type="EMBL" id="RKF80258.1"/>
    </source>
</evidence>
<dbReference type="PANTHER" id="PTHR28097:SF1">
    <property type="entry name" value="PHEROMONE A FACTOR RECEPTOR"/>
    <property type="match status" value="1"/>
</dbReference>
<keyword evidence="6" id="KW-0297">G-protein coupled receptor</keyword>
<feature type="transmembrane region" description="Helical" evidence="11">
    <location>
        <begin position="96"/>
        <end position="114"/>
    </location>
</feature>
<evidence type="ECO:0000256" key="10">
    <source>
        <dbReference type="SAM" id="MobiDB-lite"/>
    </source>
</evidence>
<keyword evidence="4 11" id="KW-0812">Transmembrane</keyword>
<sequence>MSQSFISSTKVLEDHYVGQELNRLNGFAIRAFSVLTIIMALVPLTSFIRIQQVGPCSLILISIVFSAFAVVNSSIWDSEIHTQWYNGAGICHIEAPLRQPLTLAFSLAMVLMPWKLIETLRSRKAVHKNRIWRDIIVVWGIPLLFTLPFQYFVMTNIFSILPGFGCVPEFDNSWLSLVIVYMWWPLLLFLTLVLAVFVSFLLKKHFRKVIMCVMIHRKRIEISNSLNDNSSRVTQRTFIKLYVMAIIIIAIYFPVQFIFILRFVPTHYERRTFALEDSKDWNLPSFYHTSYDPQIQYQPWAYISINLLMFLFYGISEEAQSLYWRALQKIGLGKIFPIFNGPLPCRSSKSPLVYGDLVGLITRWFERRKQNDLEKFLEYEPESKPENSSECSRSEYTQDTANEFKIPESPDSVQACCKEHRKE</sequence>
<feature type="compositionally biased region" description="Polar residues" evidence="10">
    <location>
        <begin position="388"/>
        <end position="401"/>
    </location>
</feature>
<dbReference type="PRINTS" id="PR00899">
    <property type="entry name" value="GPCRSTE3"/>
</dbReference>
<keyword evidence="5 11" id="KW-1133">Transmembrane helix</keyword>
<name>A0A420J0I4_9PEZI</name>
<evidence type="ECO:0000256" key="2">
    <source>
        <dbReference type="ARBA" id="ARBA00011085"/>
    </source>
</evidence>
<feature type="transmembrane region" description="Helical" evidence="11">
    <location>
        <begin position="297"/>
        <end position="315"/>
    </location>
</feature>
<keyword evidence="7 11" id="KW-0472">Membrane</keyword>
<evidence type="ECO:0000313" key="13">
    <source>
        <dbReference type="Proteomes" id="UP000285405"/>
    </source>
</evidence>
<dbReference type="Pfam" id="PF02076">
    <property type="entry name" value="STE3"/>
    <property type="match status" value="1"/>
</dbReference>
<feature type="transmembrane region" description="Helical" evidence="11">
    <location>
        <begin position="56"/>
        <end position="76"/>
    </location>
</feature>
<evidence type="ECO:0000256" key="5">
    <source>
        <dbReference type="ARBA" id="ARBA00022989"/>
    </source>
</evidence>
<keyword evidence="8 12" id="KW-0675">Receptor</keyword>
<dbReference type="OrthoDB" id="2874149at2759"/>
<gene>
    <name evidence="12" type="ORF">GcC1_038010</name>
</gene>
<dbReference type="InterPro" id="IPR001499">
    <property type="entry name" value="GPCR_STE3"/>
</dbReference>
<feature type="transmembrane region" description="Helical" evidence="11">
    <location>
        <begin position="27"/>
        <end position="44"/>
    </location>
</feature>
<dbReference type="GO" id="GO:0004932">
    <property type="term" value="F:mating-type factor pheromone receptor activity"/>
    <property type="evidence" value="ECO:0007669"/>
    <property type="project" value="InterPro"/>
</dbReference>
<accession>A0A420J0I4</accession>
<dbReference type="Gene3D" id="1.20.1070.10">
    <property type="entry name" value="Rhodopsin 7-helix transmembrane proteins"/>
    <property type="match status" value="1"/>
</dbReference>
<protein>
    <submittedName>
        <fullName evidence="12">Pheromone a factor receptor</fullName>
    </submittedName>
</protein>
<evidence type="ECO:0000256" key="3">
    <source>
        <dbReference type="ARBA" id="ARBA00022507"/>
    </source>
</evidence>
<dbReference type="EMBL" id="MCBR01003857">
    <property type="protein sequence ID" value="RKF80258.1"/>
    <property type="molecule type" value="Genomic_DNA"/>
</dbReference>
<evidence type="ECO:0000256" key="11">
    <source>
        <dbReference type="SAM" id="Phobius"/>
    </source>
</evidence>
<evidence type="ECO:0000256" key="7">
    <source>
        <dbReference type="ARBA" id="ARBA00023136"/>
    </source>
</evidence>
<comment type="subcellular location">
    <subcellularLocation>
        <location evidence="1">Membrane</location>
        <topology evidence="1">Multi-pass membrane protein</topology>
    </subcellularLocation>
</comment>
<dbReference type="PANTHER" id="PTHR28097">
    <property type="entry name" value="PHEROMONE A FACTOR RECEPTOR"/>
    <property type="match status" value="1"/>
</dbReference>
<dbReference type="Proteomes" id="UP000285405">
    <property type="component" value="Unassembled WGS sequence"/>
</dbReference>
<feature type="transmembrane region" description="Helical" evidence="11">
    <location>
        <begin position="135"/>
        <end position="161"/>
    </location>
</feature>
<feature type="region of interest" description="Disordered" evidence="10">
    <location>
        <begin position="377"/>
        <end position="413"/>
    </location>
</feature>
<keyword evidence="3" id="KW-0589">Pheromone response</keyword>
<feature type="transmembrane region" description="Helical" evidence="11">
    <location>
        <begin position="181"/>
        <end position="202"/>
    </location>
</feature>
<feature type="compositionally biased region" description="Basic and acidic residues" evidence="10">
    <location>
        <begin position="377"/>
        <end position="387"/>
    </location>
</feature>
<evidence type="ECO:0000256" key="6">
    <source>
        <dbReference type="ARBA" id="ARBA00023040"/>
    </source>
</evidence>
<evidence type="ECO:0000256" key="1">
    <source>
        <dbReference type="ARBA" id="ARBA00004141"/>
    </source>
</evidence>
<proteinExistence type="inferred from homology"/>